<feature type="non-terminal residue" evidence="2">
    <location>
        <position position="1"/>
    </location>
</feature>
<gene>
    <name evidence="2" type="ORF">ADUPG1_010719</name>
</gene>
<accession>A0ABQ5JSZ8</accession>
<comment type="caution">
    <text evidence="2">The sequence shown here is derived from an EMBL/GenBank/DDBJ whole genome shotgun (WGS) entry which is preliminary data.</text>
</comment>
<keyword evidence="3" id="KW-1185">Reference proteome</keyword>
<dbReference type="SUPFAM" id="SSF47473">
    <property type="entry name" value="EF-hand"/>
    <property type="match status" value="1"/>
</dbReference>
<dbReference type="Gene3D" id="1.10.238.10">
    <property type="entry name" value="EF-hand"/>
    <property type="match status" value="1"/>
</dbReference>
<reference evidence="2" key="1">
    <citation type="submission" date="2022-03" db="EMBL/GenBank/DDBJ databases">
        <title>Draft genome sequence of Aduncisulcus paluster, a free-living microaerophilic Fornicata.</title>
        <authorList>
            <person name="Yuyama I."/>
            <person name="Kume K."/>
            <person name="Tamura T."/>
            <person name="Inagaki Y."/>
            <person name="Hashimoto T."/>
        </authorList>
    </citation>
    <scope>NUCLEOTIDE SEQUENCE</scope>
    <source>
        <strain evidence="2">NY0171</strain>
    </source>
</reference>
<sequence length="227" mass="26211">NYVCVFARVIRNEIDEEFVSVQKQVKETVIELLRVYLRGKHPMISEEQLKRMVNQRTGARGEIREREWSDIVGYMYGSDSIELVKHIKEASKKYRKEQKEMEEAARIATGVRKREKMKKIPKGRVPFCVFMEILLNYQLRGHETFLKRFVSIFRSFDTDGDGILNEKEAKGLILSVNPSRTKSKVLGLIEKMDPFGHGVVTFSQCVGVLGGDIGKLIVREEELDKVE</sequence>
<dbReference type="InterPro" id="IPR002048">
    <property type="entry name" value="EF_hand_dom"/>
</dbReference>
<dbReference type="Proteomes" id="UP001057375">
    <property type="component" value="Unassembled WGS sequence"/>
</dbReference>
<evidence type="ECO:0000313" key="2">
    <source>
        <dbReference type="EMBL" id="GKT15480.1"/>
    </source>
</evidence>
<organism evidence="2 3">
    <name type="scientific">Aduncisulcus paluster</name>
    <dbReference type="NCBI Taxonomy" id="2918883"/>
    <lineage>
        <taxon>Eukaryota</taxon>
        <taxon>Metamonada</taxon>
        <taxon>Carpediemonas-like organisms</taxon>
        <taxon>Aduncisulcus</taxon>
    </lineage>
</organism>
<feature type="domain" description="EF-hand" evidence="1">
    <location>
        <begin position="144"/>
        <end position="179"/>
    </location>
</feature>
<dbReference type="EMBL" id="BQXS01011677">
    <property type="protein sequence ID" value="GKT15480.1"/>
    <property type="molecule type" value="Genomic_DNA"/>
</dbReference>
<proteinExistence type="predicted"/>
<name>A0ABQ5JSZ8_9EUKA</name>
<evidence type="ECO:0000313" key="3">
    <source>
        <dbReference type="Proteomes" id="UP001057375"/>
    </source>
</evidence>
<protein>
    <recommendedName>
        <fullName evidence="1">EF-hand domain-containing protein</fullName>
    </recommendedName>
</protein>
<evidence type="ECO:0000259" key="1">
    <source>
        <dbReference type="PROSITE" id="PS50222"/>
    </source>
</evidence>
<dbReference type="InterPro" id="IPR011992">
    <property type="entry name" value="EF-hand-dom_pair"/>
</dbReference>
<dbReference type="PROSITE" id="PS50222">
    <property type="entry name" value="EF_HAND_2"/>
    <property type="match status" value="1"/>
</dbReference>